<dbReference type="SUPFAM" id="SSF74653">
    <property type="entry name" value="TolA/TonB C-terminal domain"/>
    <property type="match status" value="1"/>
</dbReference>
<proteinExistence type="predicted"/>
<evidence type="ECO:0000313" key="4">
    <source>
        <dbReference type="Proteomes" id="UP001370348"/>
    </source>
</evidence>
<evidence type="ECO:0000259" key="2">
    <source>
        <dbReference type="Pfam" id="PF03544"/>
    </source>
</evidence>
<organism evidence="3 4">
    <name type="scientific">Pendulispora albinea</name>
    <dbReference type="NCBI Taxonomy" id="2741071"/>
    <lineage>
        <taxon>Bacteria</taxon>
        <taxon>Pseudomonadati</taxon>
        <taxon>Myxococcota</taxon>
        <taxon>Myxococcia</taxon>
        <taxon>Myxococcales</taxon>
        <taxon>Sorangiineae</taxon>
        <taxon>Pendulisporaceae</taxon>
        <taxon>Pendulispora</taxon>
    </lineage>
</organism>
<dbReference type="Gene3D" id="3.30.1150.10">
    <property type="match status" value="1"/>
</dbReference>
<protein>
    <submittedName>
        <fullName evidence="3">Energy transducer TonB</fullName>
    </submittedName>
</protein>
<gene>
    <name evidence="3" type="ORF">LZC94_07850</name>
</gene>
<dbReference type="Proteomes" id="UP001370348">
    <property type="component" value="Chromosome"/>
</dbReference>
<dbReference type="Pfam" id="PF03544">
    <property type="entry name" value="TonB_C"/>
    <property type="match status" value="1"/>
</dbReference>
<keyword evidence="4" id="KW-1185">Reference proteome</keyword>
<dbReference type="EMBL" id="CP089984">
    <property type="protein sequence ID" value="WXB17180.1"/>
    <property type="molecule type" value="Genomic_DNA"/>
</dbReference>
<dbReference type="RefSeq" id="WP_394826811.1">
    <property type="nucleotide sequence ID" value="NZ_CP089984.1"/>
</dbReference>
<feature type="region of interest" description="Disordered" evidence="1">
    <location>
        <begin position="75"/>
        <end position="113"/>
    </location>
</feature>
<feature type="region of interest" description="Disordered" evidence="1">
    <location>
        <begin position="37"/>
        <end position="59"/>
    </location>
</feature>
<evidence type="ECO:0000256" key="1">
    <source>
        <dbReference type="SAM" id="MobiDB-lite"/>
    </source>
</evidence>
<feature type="domain" description="TonB C-terminal" evidence="2">
    <location>
        <begin position="143"/>
        <end position="207"/>
    </location>
</feature>
<name>A0ABZ2M2I8_9BACT</name>
<sequence>MNVGRALLGGAVVFGVVGVGLCLVQCSPNAELVEPAAPRGADSMRSMDAEPDVSMPSDGGFAVQDAGGATLPLAREGSAAAPSAREGSAAAPLAREDSGTAPSARAPRCGEPGQPVCAKRKLLAGWTPPRFLSGEQHLEATPEAKRAGVEGLILAKCMITEEGAVTNCAIIRGLPYMDEATIVHLQARRFTPATAQGLPVSVYYTFTLRINGNGLPSADGGSGPP</sequence>
<dbReference type="InterPro" id="IPR037682">
    <property type="entry name" value="TonB_C"/>
</dbReference>
<evidence type="ECO:0000313" key="3">
    <source>
        <dbReference type="EMBL" id="WXB17180.1"/>
    </source>
</evidence>
<reference evidence="3 4" key="1">
    <citation type="submission" date="2021-12" db="EMBL/GenBank/DDBJ databases">
        <title>Discovery of the Pendulisporaceae a myxobacterial family with distinct sporulation behavior and unique specialized metabolism.</title>
        <authorList>
            <person name="Garcia R."/>
            <person name="Popoff A."/>
            <person name="Bader C.D."/>
            <person name="Loehr J."/>
            <person name="Walesch S."/>
            <person name="Walt C."/>
            <person name="Boldt J."/>
            <person name="Bunk B."/>
            <person name="Haeckl F.J.F.P.J."/>
            <person name="Gunesch A.P."/>
            <person name="Birkelbach J."/>
            <person name="Nuebel U."/>
            <person name="Pietschmann T."/>
            <person name="Bach T."/>
            <person name="Mueller R."/>
        </authorList>
    </citation>
    <scope>NUCLEOTIDE SEQUENCE [LARGE SCALE GENOMIC DNA]</scope>
    <source>
        <strain evidence="3 4">MSr11954</strain>
    </source>
</reference>
<feature type="compositionally biased region" description="Low complexity" evidence="1">
    <location>
        <begin position="75"/>
        <end position="92"/>
    </location>
</feature>
<accession>A0ABZ2M2I8</accession>